<dbReference type="SMART" id="SM00091">
    <property type="entry name" value="PAS"/>
    <property type="match status" value="2"/>
</dbReference>
<dbReference type="InterPro" id="IPR003661">
    <property type="entry name" value="HisK_dim/P_dom"/>
</dbReference>
<feature type="domain" description="PAC" evidence="6">
    <location>
        <begin position="9"/>
        <end position="60"/>
    </location>
</feature>
<protein>
    <recommendedName>
        <fullName evidence="2">histidine kinase</fullName>
        <ecNumber evidence="2">2.7.13.3</ecNumber>
    </recommendedName>
</protein>
<evidence type="ECO:0000256" key="3">
    <source>
        <dbReference type="ARBA" id="ARBA00022553"/>
    </source>
</evidence>
<dbReference type="GO" id="GO:0000155">
    <property type="term" value="F:phosphorelay sensor kinase activity"/>
    <property type="evidence" value="ECO:0007669"/>
    <property type="project" value="InterPro"/>
</dbReference>
<keyword evidence="3" id="KW-0597">Phosphoprotein</keyword>
<dbReference type="PANTHER" id="PTHR43065">
    <property type="entry name" value="SENSOR HISTIDINE KINASE"/>
    <property type="match status" value="1"/>
</dbReference>
<dbReference type="EC" id="2.7.13.3" evidence="2"/>
<dbReference type="SMART" id="SM00388">
    <property type="entry name" value="HisKA"/>
    <property type="match status" value="1"/>
</dbReference>
<dbReference type="SMART" id="SM00086">
    <property type="entry name" value="PAC"/>
    <property type="match status" value="3"/>
</dbReference>
<dbReference type="Gene3D" id="1.10.287.130">
    <property type="match status" value="1"/>
</dbReference>
<dbReference type="PROSITE" id="PS50112">
    <property type="entry name" value="PAS"/>
    <property type="match status" value="1"/>
</dbReference>
<dbReference type="InterPro" id="IPR000700">
    <property type="entry name" value="PAS-assoc_C"/>
</dbReference>
<dbReference type="EMBL" id="AP021879">
    <property type="protein sequence ID" value="BBO90099.1"/>
    <property type="molecule type" value="Genomic_DNA"/>
</dbReference>
<dbReference type="PROSITE" id="PS50113">
    <property type="entry name" value="PAC"/>
    <property type="match status" value="2"/>
</dbReference>
<dbReference type="Pfam" id="PF02518">
    <property type="entry name" value="HATPase_c"/>
    <property type="match status" value="1"/>
</dbReference>
<dbReference type="Proteomes" id="UP000422108">
    <property type="component" value="Chromosome"/>
</dbReference>
<dbReference type="SUPFAM" id="SSF55785">
    <property type="entry name" value="PYP-like sensor domain (PAS domain)"/>
    <property type="match status" value="3"/>
</dbReference>
<dbReference type="CDD" id="cd00130">
    <property type="entry name" value="PAS"/>
    <property type="match status" value="2"/>
</dbReference>
<dbReference type="InterPro" id="IPR000014">
    <property type="entry name" value="PAS"/>
</dbReference>
<dbReference type="InterPro" id="IPR013656">
    <property type="entry name" value="PAS_4"/>
</dbReference>
<dbReference type="Pfam" id="PF08448">
    <property type="entry name" value="PAS_4"/>
    <property type="match status" value="2"/>
</dbReference>
<feature type="domain" description="Histidine kinase" evidence="4">
    <location>
        <begin position="323"/>
        <end position="569"/>
    </location>
</feature>
<accession>A0A5K8AC76</accession>
<dbReference type="NCBIfam" id="TIGR00229">
    <property type="entry name" value="sensory_box"/>
    <property type="match status" value="2"/>
</dbReference>
<dbReference type="SMART" id="SM00387">
    <property type="entry name" value="HATPase_c"/>
    <property type="match status" value="1"/>
</dbReference>
<evidence type="ECO:0000313" key="7">
    <source>
        <dbReference type="EMBL" id="BBO90099.1"/>
    </source>
</evidence>
<dbReference type="InterPro" id="IPR001610">
    <property type="entry name" value="PAC"/>
</dbReference>
<dbReference type="SUPFAM" id="SSF47384">
    <property type="entry name" value="Homodimeric domain of signal transducing histidine kinase"/>
    <property type="match status" value="1"/>
</dbReference>
<dbReference type="Gene3D" id="3.30.565.10">
    <property type="entry name" value="Histidine kinase-like ATPase, C-terminal domain"/>
    <property type="match status" value="1"/>
</dbReference>
<gene>
    <name evidence="7" type="ORF">DSCOOX_32790</name>
</gene>
<dbReference type="InterPro" id="IPR036890">
    <property type="entry name" value="HATPase_C_sf"/>
</dbReference>
<dbReference type="PROSITE" id="PS50109">
    <property type="entry name" value="HIS_KIN"/>
    <property type="match status" value="1"/>
</dbReference>
<dbReference type="InterPro" id="IPR035965">
    <property type="entry name" value="PAS-like_dom_sf"/>
</dbReference>
<dbReference type="RefSeq" id="WP_155311188.1">
    <property type="nucleotide sequence ID" value="NZ_AP021879.1"/>
</dbReference>
<dbReference type="CDD" id="cd00082">
    <property type="entry name" value="HisKA"/>
    <property type="match status" value="1"/>
</dbReference>
<dbReference type="InterPro" id="IPR036097">
    <property type="entry name" value="HisK_dim/P_sf"/>
</dbReference>
<evidence type="ECO:0000256" key="1">
    <source>
        <dbReference type="ARBA" id="ARBA00000085"/>
    </source>
</evidence>
<feature type="domain" description="PAC" evidence="6">
    <location>
        <begin position="136"/>
        <end position="188"/>
    </location>
</feature>
<organism evidence="7 8">
    <name type="scientific">Desulfosarcina ovata subsp. ovata</name>
    <dbReference type="NCBI Taxonomy" id="2752305"/>
    <lineage>
        <taxon>Bacteria</taxon>
        <taxon>Pseudomonadati</taxon>
        <taxon>Thermodesulfobacteriota</taxon>
        <taxon>Desulfobacteria</taxon>
        <taxon>Desulfobacterales</taxon>
        <taxon>Desulfosarcinaceae</taxon>
        <taxon>Desulfosarcina</taxon>
    </lineage>
</organism>
<comment type="catalytic activity">
    <reaction evidence="1">
        <text>ATP + protein L-histidine = ADP + protein N-phospho-L-histidine.</text>
        <dbReference type="EC" id="2.7.13.3"/>
    </reaction>
</comment>
<dbReference type="PANTHER" id="PTHR43065:SF42">
    <property type="entry name" value="TWO-COMPONENT SENSOR PPRA"/>
    <property type="match status" value="1"/>
</dbReference>
<evidence type="ECO:0000259" key="4">
    <source>
        <dbReference type="PROSITE" id="PS50109"/>
    </source>
</evidence>
<sequence length="572" mass="63455">MAISGTRVEPIETVRYHKNGRAVDVIAAGSPIIVDSALTGVVAMYTDITALKKAENELRRNERMLRLVLDTIPVRVFWKDRECRYLGCNRPFAEDAGFSDPSELIGRDDDAMAWTAQAAAYRSDDQAVMVAGVARLDYEEPQTTPEGNTIWLQTSKVPMRDCRDNVIGLLGTYQDISDRKIAVEELQRLRNYLSNIINSMPSVLVGVDREGRVTQWNAQAERVTGLSFEAARTQPLESAFPQLANELGRIRRAIRNRQTLRSSKIPRKQNGEIRYEDVTVFPLVANGVEGAVIRVDDVTERVRMEEMMIQSEKMLSVGGLAAGMAHEINNPLAGILQNSAVLENRLLGDLPANLEAAKAAGVTMAAIRTYLELRGLPEMLANIHGSGNRAAEIVKNMLSFARKTEHVISSHHLGDLLDQALDLARTDYDMKRHYDFKQIRIQKEYDPAVGPVPCEASKLQQVFLNILKNGAEAMAEVDDEAHPPSFALRVIDDGPWVRIEIENSGPGMDETIRRRIFEPFFTTKPVGEGTGLGLSVSYFIITENHGGTMDVRTSPNKGSCFIIQLPKAGKLS</sequence>
<dbReference type="InterPro" id="IPR005467">
    <property type="entry name" value="His_kinase_dom"/>
</dbReference>
<dbReference type="AlphaFoldDB" id="A0A5K8AC76"/>
<evidence type="ECO:0000313" key="8">
    <source>
        <dbReference type="Proteomes" id="UP000422108"/>
    </source>
</evidence>
<evidence type="ECO:0000259" key="5">
    <source>
        <dbReference type="PROSITE" id="PS50112"/>
    </source>
</evidence>
<dbReference type="SUPFAM" id="SSF55874">
    <property type="entry name" value="ATPase domain of HSP90 chaperone/DNA topoisomerase II/histidine kinase"/>
    <property type="match status" value="1"/>
</dbReference>
<dbReference type="InterPro" id="IPR004358">
    <property type="entry name" value="Sig_transdc_His_kin-like_C"/>
</dbReference>
<feature type="domain" description="PAS" evidence="5">
    <location>
        <begin position="189"/>
        <end position="227"/>
    </location>
</feature>
<dbReference type="Pfam" id="PF00512">
    <property type="entry name" value="HisKA"/>
    <property type="match status" value="1"/>
</dbReference>
<name>A0A5K8AC76_9BACT</name>
<evidence type="ECO:0000256" key="2">
    <source>
        <dbReference type="ARBA" id="ARBA00012438"/>
    </source>
</evidence>
<evidence type="ECO:0000259" key="6">
    <source>
        <dbReference type="PROSITE" id="PS50113"/>
    </source>
</evidence>
<proteinExistence type="predicted"/>
<keyword evidence="8" id="KW-1185">Reference proteome</keyword>
<reference evidence="7 8" key="1">
    <citation type="submission" date="2019-11" db="EMBL/GenBank/DDBJ databases">
        <title>Comparative genomics of hydrocarbon-degrading Desulfosarcina strains.</title>
        <authorList>
            <person name="Watanabe M."/>
            <person name="Kojima H."/>
            <person name="Fukui M."/>
        </authorList>
    </citation>
    <scope>NUCLEOTIDE SEQUENCE [LARGE SCALE GENOMIC DNA]</scope>
    <source>
        <strain evidence="8">oXyS1</strain>
    </source>
</reference>
<dbReference type="InterPro" id="IPR003594">
    <property type="entry name" value="HATPase_dom"/>
</dbReference>
<dbReference type="Gene3D" id="3.30.450.20">
    <property type="entry name" value="PAS domain"/>
    <property type="match status" value="3"/>
</dbReference>
<dbReference type="PRINTS" id="PR00344">
    <property type="entry name" value="BCTRLSENSOR"/>
</dbReference>